<dbReference type="InterPro" id="IPR035911">
    <property type="entry name" value="MurE/MurF_N"/>
</dbReference>
<dbReference type="PANTHER" id="PTHR43024:SF1">
    <property type="entry name" value="UDP-N-ACETYLMURAMOYL-TRIPEPTIDE--D-ALANYL-D-ALANINE LIGASE"/>
    <property type="match status" value="1"/>
</dbReference>
<dbReference type="Pfam" id="PF01225">
    <property type="entry name" value="Mur_ligase"/>
    <property type="match status" value="1"/>
</dbReference>
<dbReference type="InterPro" id="IPR013221">
    <property type="entry name" value="Mur_ligase_cen"/>
</dbReference>
<keyword evidence="6 10" id="KW-0133">Cell shape</keyword>
<comment type="function">
    <text evidence="10 11">Involved in cell wall formation. Catalyzes the final step in the synthesis of UDP-N-acetylmuramoyl-pentapeptide, the precursor of murein.</text>
</comment>
<dbReference type="InterPro" id="IPR036565">
    <property type="entry name" value="Mur-like_cat_sf"/>
</dbReference>
<feature type="domain" description="Mur ligase N-terminal catalytic" evidence="12">
    <location>
        <begin position="27"/>
        <end position="85"/>
    </location>
</feature>
<keyword evidence="2 10" id="KW-0436">Ligase</keyword>
<dbReference type="HAMAP" id="MF_02019">
    <property type="entry name" value="MurF"/>
    <property type="match status" value="1"/>
</dbReference>
<dbReference type="NCBIfam" id="TIGR01143">
    <property type="entry name" value="murF"/>
    <property type="match status" value="1"/>
</dbReference>
<dbReference type="Pfam" id="PF08245">
    <property type="entry name" value="Mur_ligase_M"/>
    <property type="match status" value="1"/>
</dbReference>
<keyword evidence="4 10" id="KW-0547">Nucleotide-binding</keyword>
<evidence type="ECO:0000259" key="14">
    <source>
        <dbReference type="Pfam" id="PF08245"/>
    </source>
</evidence>
<dbReference type="EMBL" id="DVHU01000031">
    <property type="protein sequence ID" value="HIR92475.1"/>
    <property type="molecule type" value="Genomic_DNA"/>
</dbReference>
<gene>
    <name evidence="10" type="primary">murF</name>
    <name evidence="15" type="ORF">IAB98_03505</name>
</gene>
<feature type="binding site" evidence="10">
    <location>
        <begin position="112"/>
        <end position="118"/>
    </location>
    <ligand>
        <name>ATP</name>
        <dbReference type="ChEBI" id="CHEBI:30616"/>
    </ligand>
</feature>
<evidence type="ECO:0000313" key="16">
    <source>
        <dbReference type="Proteomes" id="UP000886841"/>
    </source>
</evidence>
<keyword evidence="5 10" id="KW-0067">ATP-binding</keyword>
<evidence type="ECO:0000256" key="1">
    <source>
        <dbReference type="ARBA" id="ARBA00022490"/>
    </source>
</evidence>
<dbReference type="Gene3D" id="3.40.1390.10">
    <property type="entry name" value="MurE/MurF, N-terminal domain"/>
    <property type="match status" value="1"/>
</dbReference>
<sequence>MKNMTLEGMAGACRGIYRGAEDLKDREVTAITTDSRTVEPGCLFVPIVGARADGHDFIPQVMEKGALCTLSERDLGEQSFPYIQVQSSLQAVKDLAEYYLSQLGIPVVGITGSVGKTSTKEMIAAILARKYQVLKTQGNFNNELGLPLTVFRLRQKDQMAVLEMGISDFGEMSRLAKVARPDTCVITNIGWCHLENLKDRDGIFKAKTEMFAFLKPGGRAVLNGDDDKLCQVEQVQGERPLFFGLEEKNDLWADQIESLGLKGTLCRIHTREGSFSVRIPMPGRHMVYNALAGTGVGLLYGLNLQEIKEGIESLQPVSGRFRIVETGKYTVVDDCYNANPVSMKASLDVLKDGLGRRVAILGDMGELGENEAQLHAQVGAHGAKAGIDAMICVGPLCRHMAQAAREENPDLTVISLENREELLRQLPQLVREGDTILVKASHFMGFERVVKALEQLARG</sequence>
<protein>
    <recommendedName>
        <fullName evidence="10 11">UDP-N-acetylmuramoyl-tripeptide--D-alanyl-D-alanine ligase</fullName>
        <ecNumber evidence="10 11">6.3.2.10</ecNumber>
    </recommendedName>
    <alternativeName>
        <fullName evidence="10">D-alanyl-D-alanine-adding enzyme</fullName>
    </alternativeName>
</protein>
<dbReference type="EC" id="6.3.2.10" evidence="10 11"/>
<evidence type="ECO:0000256" key="7">
    <source>
        <dbReference type="ARBA" id="ARBA00022984"/>
    </source>
</evidence>
<dbReference type="AlphaFoldDB" id="A0A9D1EIC1"/>
<keyword evidence="3 10" id="KW-0132">Cell division</keyword>
<dbReference type="Proteomes" id="UP000886841">
    <property type="component" value="Unassembled WGS sequence"/>
</dbReference>
<keyword evidence="8 10" id="KW-0131">Cell cycle</keyword>
<dbReference type="InterPro" id="IPR051046">
    <property type="entry name" value="MurCDEF_CellWall_CoF430Synth"/>
</dbReference>
<reference evidence="15" key="2">
    <citation type="journal article" date="2021" name="PeerJ">
        <title>Extensive microbial diversity within the chicken gut microbiome revealed by metagenomics and culture.</title>
        <authorList>
            <person name="Gilroy R."/>
            <person name="Ravi A."/>
            <person name="Getino M."/>
            <person name="Pursley I."/>
            <person name="Horton D.L."/>
            <person name="Alikhan N.F."/>
            <person name="Baker D."/>
            <person name="Gharbi K."/>
            <person name="Hall N."/>
            <person name="Watson M."/>
            <person name="Adriaenssens E.M."/>
            <person name="Foster-Nyarko E."/>
            <person name="Jarju S."/>
            <person name="Secka A."/>
            <person name="Antonio M."/>
            <person name="Oren A."/>
            <person name="Chaudhuri R.R."/>
            <person name="La Ragione R."/>
            <person name="Hildebrand F."/>
            <person name="Pallen M.J."/>
        </authorList>
    </citation>
    <scope>NUCLEOTIDE SEQUENCE</scope>
    <source>
        <strain evidence="15">ChiSxjej1B13-7041</strain>
    </source>
</reference>
<dbReference type="PANTHER" id="PTHR43024">
    <property type="entry name" value="UDP-N-ACETYLMURAMOYL-TRIPEPTIDE--D-ALANYL-D-ALANINE LIGASE"/>
    <property type="match status" value="1"/>
</dbReference>
<evidence type="ECO:0000256" key="6">
    <source>
        <dbReference type="ARBA" id="ARBA00022960"/>
    </source>
</evidence>
<dbReference type="GO" id="GO:0005524">
    <property type="term" value="F:ATP binding"/>
    <property type="evidence" value="ECO:0007669"/>
    <property type="project" value="UniProtKB-UniRule"/>
</dbReference>
<dbReference type="GO" id="GO:0051301">
    <property type="term" value="P:cell division"/>
    <property type="evidence" value="ECO:0007669"/>
    <property type="project" value="UniProtKB-KW"/>
</dbReference>
<dbReference type="GO" id="GO:0008360">
    <property type="term" value="P:regulation of cell shape"/>
    <property type="evidence" value="ECO:0007669"/>
    <property type="project" value="UniProtKB-KW"/>
</dbReference>
<dbReference type="SUPFAM" id="SSF53623">
    <property type="entry name" value="MurD-like peptide ligases, catalytic domain"/>
    <property type="match status" value="1"/>
</dbReference>
<dbReference type="GO" id="GO:0009252">
    <property type="term" value="P:peptidoglycan biosynthetic process"/>
    <property type="evidence" value="ECO:0007669"/>
    <property type="project" value="UniProtKB-UniRule"/>
</dbReference>
<feature type="domain" description="Mur ligase C-terminal" evidence="13">
    <location>
        <begin position="319"/>
        <end position="441"/>
    </location>
</feature>
<dbReference type="SUPFAM" id="SSF53244">
    <property type="entry name" value="MurD-like peptide ligases, peptide-binding domain"/>
    <property type="match status" value="1"/>
</dbReference>
<keyword evidence="7 10" id="KW-0573">Peptidoglycan synthesis</keyword>
<evidence type="ECO:0000259" key="13">
    <source>
        <dbReference type="Pfam" id="PF02875"/>
    </source>
</evidence>
<dbReference type="GO" id="GO:0047480">
    <property type="term" value="F:UDP-N-acetylmuramoyl-tripeptide-D-alanyl-D-alanine ligase activity"/>
    <property type="evidence" value="ECO:0007669"/>
    <property type="project" value="UniProtKB-UniRule"/>
</dbReference>
<organism evidence="15 16">
    <name type="scientific">Candidatus Egerieimonas intestinavium</name>
    <dbReference type="NCBI Taxonomy" id="2840777"/>
    <lineage>
        <taxon>Bacteria</taxon>
        <taxon>Bacillati</taxon>
        <taxon>Bacillota</taxon>
        <taxon>Clostridia</taxon>
        <taxon>Lachnospirales</taxon>
        <taxon>Lachnospiraceae</taxon>
        <taxon>Lachnospiraceae incertae sedis</taxon>
        <taxon>Candidatus Egerieimonas</taxon>
    </lineage>
</organism>
<evidence type="ECO:0000256" key="10">
    <source>
        <dbReference type="HAMAP-Rule" id="MF_02019"/>
    </source>
</evidence>
<accession>A0A9D1EIC1</accession>
<proteinExistence type="inferred from homology"/>
<name>A0A9D1EIC1_9FIRM</name>
<evidence type="ECO:0000256" key="8">
    <source>
        <dbReference type="ARBA" id="ARBA00023306"/>
    </source>
</evidence>
<dbReference type="InterPro" id="IPR036615">
    <property type="entry name" value="Mur_ligase_C_dom_sf"/>
</dbReference>
<dbReference type="Gene3D" id="3.90.190.20">
    <property type="entry name" value="Mur ligase, C-terminal domain"/>
    <property type="match status" value="1"/>
</dbReference>
<reference evidence="15" key="1">
    <citation type="submission" date="2020-10" db="EMBL/GenBank/DDBJ databases">
        <authorList>
            <person name="Gilroy R."/>
        </authorList>
    </citation>
    <scope>NUCLEOTIDE SEQUENCE</scope>
    <source>
        <strain evidence="15">ChiSxjej1B13-7041</strain>
    </source>
</reference>
<comment type="caution">
    <text evidence="15">The sequence shown here is derived from an EMBL/GenBank/DDBJ whole genome shotgun (WGS) entry which is preliminary data.</text>
</comment>
<comment type="similarity">
    <text evidence="10">Belongs to the MurCDEF family. MurF subfamily.</text>
</comment>
<evidence type="ECO:0000256" key="3">
    <source>
        <dbReference type="ARBA" id="ARBA00022618"/>
    </source>
</evidence>
<evidence type="ECO:0000256" key="9">
    <source>
        <dbReference type="ARBA" id="ARBA00023316"/>
    </source>
</evidence>
<dbReference type="Gene3D" id="3.40.1190.10">
    <property type="entry name" value="Mur-like, catalytic domain"/>
    <property type="match status" value="1"/>
</dbReference>
<comment type="pathway">
    <text evidence="10 11">Cell wall biogenesis; peptidoglycan biosynthesis.</text>
</comment>
<dbReference type="Pfam" id="PF02875">
    <property type="entry name" value="Mur_ligase_C"/>
    <property type="match status" value="1"/>
</dbReference>
<evidence type="ECO:0000256" key="2">
    <source>
        <dbReference type="ARBA" id="ARBA00022598"/>
    </source>
</evidence>
<comment type="catalytic activity">
    <reaction evidence="10 11">
        <text>D-alanyl-D-alanine + UDP-N-acetyl-alpha-D-muramoyl-L-alanyl-gamma-D-glutamyl-meso-2,6-diaminopimelate + ATP = UDP-N-acetyl-alpha-D-muramoyl-L-alanyl-gamma-D-glutamyl-meso-2,6-diaminopimeloyl-D-alanyl-D-alanine + ADP + phosphate + H(+)</text>
        <dbReference type="Rhea" id="RHEA:28374"/>
        <dbReference type="ChEBI" id="CHEBI:15378"/>
        <dbReference type="ChEBI" id="CHEBI:30616"/>
        <dbReference type="ChEBI" id="CHEBI:43474"/>
        <dbReference type="ChEBI" id="CHEBI:57822"/>
        <dbReference type="ChEBI" id="CHEBI:61386"/>
        <dbReference type="ChEBI" id="CHEBI:83905"/>
        <dbReference type="ChEBI" id="CHEBI:456216"/>
        <dbReference type="EC" id="6.3.2.10"/>
    </reaction>
</comment>
<dbReference type="InterPro" id="IPR005863">
    <property type="entry name" value="UDP-N-AcMur_synth"/>
</dbReference>
<evidence type="ECO:0000313" key="15">
    <source>
        <dbReference type="EMBL" id="HIR92475.1"/>
    </source>
</evidence>
<dbReference type="GO" id="GO:0005737">
    <property type="term" value="C:cytoplasm"/>
    <property type="evidence" value="ECO:0007669"/>
    <property type="project" value="UniProtKB-SubCell"/>
</dbReference>
<keyword evidence="1 10" id="KW-0963">Cytoplasm</keyword>
<keyword evidence="9 10" id="KW-0961">Cell wall biogenesis/degradation</keyword>
<evidence type="ECO:0000256" key="5">
    <source>
        <dbReference type="ARBA" id="ARBA00022840"/>
    </source>
</evidence>
<dbReference type="InterPro" id="IPR004101">
    <property type="entry name" value="Mur_ligase_C"/>
</dbReference>
<dbReference type="InterPro" id="IPR000713">
    <property type="entry name" value="Mur_ligase_N"/>
</dbReference>
<evidence type="ECO:0000259" key="12">
    <source>
        <dbReference type="Pfam" id="PF01225"/>
    </source>
</evidence>
<evidence type="ECO:0000256" key="11">
    <source>
        <dbReference type="RuleBase" id="RU004136"/>
    </source>
</evidence>
<evidence type="ECO:0000256" key="4">
    <source>
        <dbReference type="ARBA" id="ARBA00022741"/>
    </source>
</evidence>
<dbReference type="GO" id="GO:0071555">
    <property type="term" value="P:cell wall organization"/>
    <property type="evidence" value="ECO:0007669"/>
    <property type="project" value="UniProtKB-KW"/>
</dbReference>
<feature type="domain" description="Mur ligase central" evidence="14">
    <location>
        <begin position="110"/>
        <end position="296"/>
    </location>
</feature>
<comment type="subcellular location">
    <subcellularLocation>
        <location evidence="10 11">Cytoplasm</location>
    </subcellularLocation>
</comment>
<dbReference type="SUPFAM" id="SSF63418">
    <property type="entry name" value="MurE/MurF N-terminal domain"/>
    <property type="match status" value="1"/>
</dbReference>